<dbReference type="Pfam" id="PF06532">
    <property type="entry name" value="NrsF"/>
    <property type="match status" value="1"/>
</dbReference>
<keyword evidence="1" id="KW-0472">Membrane</keyword>
<evidence type="ECO:0008006" key="4">
    <source>
        <dbReference type="Google" id="ProtNLM"/>
    </source>
</evidence>
<dbReference type="InterPro" id="IPR009495">
    <property type="entry name" value="NrsF"/>
</dbReference>
<organism evidence="2 3">
    <name type="scientific">Thalassospira marina</name>
    <dbReference type="NCBI Taxonomy" id="2048283"/>
    <lineage>
        <taxon>Bacteria</taxon>
        <taxon>Pseudomonadati</taxon>
        <taxon>Pseudomonadota</taxon>
        <taxon>Alphaproteobacteria</taxon>
        <taxon>Rhodospirillales</taxon>
        <taxon>Thalassospiraceae</taxon>
        <taxon>Thalassospira</taxon>
    </lineage>
</organism>
<keyword evidence="3" id="KW-1185">Reference proteome</keyword>
<keyword evidence="1" id="KW-1133">Transmembrane helix</keyword>
<dbReference type="EMBL" id="CP024199">
    <property type="protein sequence ID" value="AUG52269.1"/>
    <property type="molecule type" value="Genomic_DNA"/>
</dbReference>
<name>A0ABN5FL76_9PROT</name>
<feature type="transmembrane region" description="Helical" evidence="1">
    <location>
        <begin position="125"/>
        <end position="150"/>
    </location>
</feature>
<evidence type="ECO:0000313" key="2">
    <source>
        <dbReference type="EMBL" id="AUG52269.1"/>
    </source>
</evidence>
<feature type="transmembrane region" description="Helical" evidence="1">
    <location>
        <begin position="162"/>
        <end position="180"/>
    </location>
</feature>
<evidence type="ECO:0000313" key="3">
    <source>
        <dbReference type="Proteomes" id="UP000233458"/>
    </source>
</evidence>
<feature type="transmembrane region" description="Helical" evidence="1">
    <location>
        <begin position="96"/>
        <end position="113"/>
    </location>
</feature>
<evidence type="ECO:0000256" key="1">
    <source>
        <dbReference type="SAM" id="Phobius"/>
    </source>
</evidence>
<feature type="transmembrane region" description="Helical" evidence="1">
    <location>
        <begin position="186"/>
        <end position="208"/>
    </location>
</feature>
<proteinExistence type="predicted"/>
<dbReference type="Proteomes" id="UP000233458">
    <property type="component" value="Chromosome"/>
</dbReference>
<gene>
    <name evidence="2" type="ORF">CSC3H3_05715</name>
</gene>
<reference evidence="2 3" key="1">
    <citation type="submission" date="2017-10" db="EMBL/GenBank/DDBJ databases">
        <title>Biodiversity and function of Thalassospira species in the particle-attached aromatic-hydrocarbon-degrading consortia from the surface seawater of the China South Sea.</title>
        <authorList>
            <person name="Dong C."/>
            <person name="Liu R."/>
            <person name="Shao Z."/>
        </authorList>
    </citation>
    <scope>NUCLEOTIDE SEQUENCE [LARGE SCALE GENOMIC DNA]</scope>
    <source>
        <strain evidence="2 3">CSC3H3</strain>
    </source>
</reference>
<keyword evidence="1" id="KW-0812">Transmembrane</keyword>
<feature type="transmembrane region" description="Helical" evidence="1">
    <location>
        <begin position="31"/>
        <end position="51"/>
    </location>
</feature>
<protein>
    <recommendedName>
        <fullName evidence="4">Anti-sigma F factor</fullName>
    </recommendedName>
</protein>
<dbReference type="RefSeq" id="WP_101284266.1">
    <property type="nucleotide sequence ID" value="NZ_CP024199.1"/>
</dbReference>
<accession>A0ABN5FL76</accession>
<feature type="transmembrane region" description="Helical" evidence="1">
    <location>
        <begin position="63"/>
        <end position="84"/>
    </location>
</feature>
<sequence>MSTLKTDDLINSLASQAGTANGPSPRKLHSALAGSALAGLITAVMIILVLVGPRIDLIAMNTAPATFFKVITMLAAGIAAFKTLRELAIAGGNAPSWLIFVPILVIIAVRIITDQSGSSWLGAAPLAAPICVATIIVASLPALGLVMYFLRKGATVHPGKTGAFAGMLAGALAAMAYAIACRNDAGLFLLIWYPIAVGIVTALGAAIGRRMLAW</sequence>